<evidence type="ECO:0000256" key="1">
    <source>
        <dbReference type="ARBA" id="ARBA00022630"/>
    </source>
</evidence>
<accession>A0ABV2EI28</accession>
<dbReference type="Pfam" id="PF01565">
    <property type="entry name" value="FAD_binding_4"/>
    <property type="match status" value="1"/>
</dbReference>
<dbReference type="RefSeq" id="WP_354297442.1">
    <property type="nucleotide sequence ID" value="NZ_JBEPLU010000001.1"/>
</dbReference>
<dbReference type="InterPro" id="IPR006094">
    <property type="entry name" value="Oxid_FAD_bind_N"/>
</dbReference>
<evidence type="ECO:0000256" key="2">
    <source>
        <dbReference type="ARBA" id="ARBA00022827"/>
    </source>
</evidence>
<dbReference type="InterPro" id="IPR016169">
    <property type="entry name" value="FAD-bd_PCMH_sub2"/>
</dbReference>
<dbReference type="PANTHER" id="PTHR11748">
    <property type="entry name" value="D-LACTATE DEHYDROGENASE"/>
    <property type="match status" value="1"/>
</dbReference>
<keyword evidence="2" id="KW-0274">FAD</keyword>
<evidence type="ECO:0000313" key="5">
    <source>
        <dbReference type="Proteomes" id="UP001549110"/>
    </source>
</evidence>
<reference evidence="4 5" key="1">
    <citation type="submission" date="2024-06" db="EMBL/GenBank/DDBJ databases">
        <title>Genomic Encyclopedia of Type Strains, Phase IV (KMG-IV): sequencing the most valuable type-strain genomes for metagenomic binning, comparative biology and taxonomic classification.</title>
        <authorList>
            <person name="Goeker M."/>
        </authorList>
    </citation>
    <scope>NUCLEOTIDE SEQUENCE [LARGE SCALE GENOMIC DNA]</scope>
    <source>
        <strain evidence="4 5">DSM 17809</strain>
    </source>
</reference>
<dbReference type="PANTHER" id="PTHR11748:SF103">
    <property type="entry name" value="GLYCOLATE OXIDASE SUBUNIT GLCE"/>
    <property type="match status" value="1"/>
</dbReference>
<dbReference type="SUPFAM" id="SSF55103">
    <property type="entry name" value="FAD-linked oxidases, C-terminal domain"/>
    <property type="match status" value="1"/>
</dbReference>
<evidence type="ECO:0000259" key="3">
    <source>
        <dbReference type="PROSITE" id="PS51387"/>
    </source>
</evidence>
<comment type="caution">
    <text evidence="4">The sequence shown here is derived from an EMBL/GenBank/DDBJ whole genome shotgun (WGS) entry which is preliminary data.</text>
</comment>
<name>A0ABV2EI28_9CAUL</name>
<evidence type="ECO:0000313" key="4">
    <source>
        <dbReference type="EMBL" id="MET3526698.1"/>
    </source>
</evidence>
<dbReference type="InterPro" id="IPR036318">
    <property type="entry name" value="FAD-bd_PCMH-like_sf"/>
</dbReference>
<dbReference type="InterPro" id="IPR016164">
    <property type="entry name" value="FAD-linked_Oxase-like_C"/>
</dbReference>
<organism evidence="4 5">
    <name type="scientific">Phenylobacterium koreense</name>
    <dbReference type="NCBI Taxonomy" id="266125"/>
    <lineage>
        <taxon>Bacteria</taxon>
        <taxon>Pseudomonadati</taxon>
        <taxon>Pseudomonadota</taxon>
        <taxon>Alphaproteobacteria</taxon>
        <taxon>Caulobacterales</taxon>
        <taxon>Caulobacteraceae</taxon>
        <taxon>Phenylobacterium</taxon>
    </lineage>
</organism>
<sequence>MTRTWSPSNADEALECVAQALADDLPMELVGTGTRRGFGRPVDAAAVLDLSALRGVVAYQPEELILAVAPATPMAEIAELLAARGQCLAFEPPDFGPLWGQAPGLGTVGGAMLTGRGGPRRLTAGGPRDHCLGVKGVNGFGEAFGAGGRVVKNVTGFDITKLVTGSFGTLCVVTELTLKVLPAPPDATTLAILDLSDAAAMSAMSRALGCAAQVSSAAHLPAGVSSLFGGRAATLLRVEGVSPSVAARIGHLAELFDGLGEQALLDREASAALWRDIGDAAFFAGSARPVWKLSVPPAKGAAVGERLAQELAGRCFYDWGGGAIWLETSEAPDAHAGHVRQVLREVVGGEGHATLMRAPPVARAAVAPFQPPSPAVAALSERVRRQFDPQGLFNPGRMYA</sequence>
<protein>
    <submittedName>
        <fullName evidence="4">Glycolate oxidase FAD binding subunit</fullName>
    </submittedName>
</protein>
<gene>
    <name evidence="4" type="ORF">ABID41_001793</name>
</gene>
<dbReference type="Proteomes" id="UP001549110">
    <property type="component" value="Unassembled WGS sequence"/>
</dbReference>
<dbReference type="Gene3D" id="3.30.465.10">
    <property type="match status" value="1"/>
</dbReference>
<proteinExistence type="predicted"/>
<dbReference type="PROSITE" id="PS51387">
    <property type="entry name" value="FAD_PCMH"/>
    <property type="match status" value="1"/>
</dbReference>
<keyword evidence="5" id="KW-1185">Reference proteome</keyword>
<feature type="domain" description="FAD-binding PCMH-type" evidence="3">
    <location>
        <begin position="1"/>
        <end position="183"/>
    </location>
</feature>
<dbReference type="EMBL" id="JBEPLU010000001">
    <property type="protein sequence ID" value="MET3526698.1"/>
    <property type="molecule type" value="Genomic_DNA"/>
</dbReference>
<dbReference type="SUPFAM" id="SSF56176">
    <property type="entry name" value="FAD-binding/transporter-associated domain-like"/>
    <property type="match status" value="1"/>
</dbReference>
<dbReference type="InterPro" id="IPR016166">
    <property type="entry name" value="FAD-bd_PCMH"/>
</dbReference>
<keyword evidence="1" id="KW-0285">Flavoprotein</keyword>